<evidence type="ECO:0000256" key="1">
    <source>
        <dbReference type="SAM" id="MobiDB-lite"/>
    </source>
</evidence>
<accession>A0A0M3JDI5</accession>
<evidence type="ECO:0000256" key="2">
    <source>
        <dbReference type="SAM" id="Phobius"/>
    </source>
</evidence>
<keyword evidence="2" id="KW-1133">Transmembrane helix</keyword>
<evidence type="ECO:0000313" key="5">
    <source>
        <dbReference type="WBParaSite" id="ASIM_0000567201-mRNA-1"/>
    </source>
</evidence>
<gene>
    <name evidence="3" type="ORF">ASIM_LOCUS5468</name>
</gene>
<reference evidence="5" key="1">
    <citation type="submission" date="2017-02" db="UniProtKB">
        <authorList>
            <consortium name="WormBaseParasite"/>
        </authorList>
    </citation>
    <scope>IDENTIFICATION</scope>
</reference>
<dbReference type="Proteomes" id="UP000267096">
    <property type="component" value="Unassembled WGS sequence"/>
</dbReference>
<dbReference type="EMBL" id="UYRR01010714">
    <property type="protein sequence ID" value="VDK25581.1"/>
    <property type="molecule type" value="Genomic_DNA"/>
</dbReference>
<feature type="transmembrane region" description="Helical" evidence="2">
    <location>
        <begin position="54"/>
        <end position="75"/>
    </location>
</feature>
<organism evidence="5">
    <name type="scientific">Anisakis simplex</name>
    <name type="common">Herring worm</name>
    <dbReference type="NCBI Taxonomy" id="6269"/>
    <lineage>
        <taxon>Eukaryota</taxon>
        <taxon>Metazoa</taxon>
        <taxon>Ecdysozoa</taxon>
        <taxon>Nematoda</taxon>
        <taxon>Chromadorea</taxon>
        <taxon>Rhabditida</taxon>
        <taxon>Spirurina</taxon>
        <taxon>Ascaridomorpha</taxon>
        <taxon>Ascaridoidea</taxon>
        <taxon>Anisakidae</taxon>
        <taxon>Anisakis</taxon>
        <taxon>Anisakis simplex complex</taxon>
    </lineage>
</organism>
<evidence type="ECO:0000313" key="4">
    <source>
        <dbReference type="Proteomes" id="UP000267096"/>
    </source>
</evidence>
<dbReference type="WBParaSite" id="ASIM_0000567201-mRNA-1">
    <property type="protein sequence ID" value="ASIM_0000567201-mRNA-1"/>
    <property type="gene ID" value="ASIM_0000567201"/>
</dbReference>
<name>A0A0M3JDI5_ANISI</name>
<evidence type="ECO:0000313" key="3">
    <source>
        <dbReference type="EMBL" id="VDK25581.1"/>
    </source>
</evidence>
<reference evidence="3 4" key="2">
    <citation type="submission" date="2018-11" db="EMBL/GenBank/DDBJ databases">
        <authorList>
            <consortium name="Pathogen Informatics"/>
        </authorList>
    </citation>
    <scope>NUCLEOTIDE SEQUENCE [LARGE SCALE GENOMIC DNA]</scope>
</reference>
<feature type="region of interest" description="Disordered" evidence="1">
    <location>
        <begin position="1"/>
        <end position="25"/>
    </location>
</feature>
<keyword evidence="2" id="KW-0472">Membrane</keyword>
<sequence length="106" mass="11790">MLQKKLPREGTAPQTEDSDSPVERRLHQFSSSVPISYSRFESSKSSTTIFTRRFFINQPAFTLLFQFAAVIFLIVPCSCQMPPVPSGSDRAEVDIRVSGACSPSML</sequence>
<protein>
    <submittedName>
        <fullName evidence="3 5">Uncharacterized protein</fullName>
    </submittedName>
</protein>
<keyword evidence="2" id="KW-0812">Transmembrane</keyword>
<dbReference type="AlphaFoldDB" id="A0A0M3JDI5"/>
<keyword evidence="4" id="KW-1185">Reference proteome</keyword>
<proteinExistence type="predicted"/>